<name>A0ABV8ET72_9ACTN</name>
<proteinExistence type="predicted"/>
<accession>A0ABV8ET72</accession>
<comment type="caution">
    <text evidence="2">The sequence shown here is derived from an EMBL/GenBank/DDBJ whole genome shotgun (WGS) entry which is preliminary data.</text>
</comment>
<feature type="region of interest" description="Disordered" evidence="1">
    <location>
        <begin position="1"/>
        <end position="25"/>
    </location>
</feature>
<gene>
    <name evidence="2" type="ORF">ACFOYY_05270</name>
</gene>
<organism evidence="2 3">
    <name type="scientific">Streptosporangium jomthongense</name>
    <dbReference type="NCBI Taxonomy" id="1193683"/>
    <lineage>
        <taxon>Bacteria</taxon>
        <taxon>Bacillati</taxon>
        <taxon>Actinomycetota</taxon>
        <taxon>Actinomycetes</taxon>
        <taxon>Streptosporangiales</taxon>
        <taxon>Streptosporangiaceae</taxon>
        <taxon>Streptosporangium</taxon>
    </lineage>
</organism>
<keyword evidence="3" id="KW-1185">Reference proteome</keyword>
<evidence type="ECO:0000313" key="3">
    <source>
        <dbReference type="Proteomes" id="UP001595698"/>
    </source>
</evidence>
<evidence type="ECO:0000256" key="1">
    <source>
        <dbReference type="SAM" id="MobiDB-lite"/>
    </source>
</evidence>
<dbReference type="EMBL" id="JBHSBC010000003">
    <property type="protein sequence ID" value="MFC3979517.1"/>
    <property type="molecule type" value="Genomic_DNA"/>
</dbReference>
<evidence type="ECO:0000313" key="2">
    <source>
        <dbReference type="EMBL" id="MFC3979517.1"/>
    </source>
</evidence>
<dbReference type="Proteomes" id="UP001595698">
    <property type="component" value="Unassembled WGS sequence"/>
</dbReference>
<reference evidence="3" key="1">
    <citation type="journal article" date="2019" name="Int. J. Syst. Evol. Microbiol.">
        <title>The Global Catalogue of Microorganisms (GCM) 10K type strain sequencing project: providing services to taxonomists for standard genome sequencing and annotation.</title>
        <authorList>
            <consortium name="The Broad Institute Genomics Platform"/>
            <consortium name="The Broad Institute Genome Sequencing Center for Infectious Disease"/>
            <person name="Wu L."/>
            <person name="Ma J."/>
        </authorList>
    </citation>
    <scope>NUCLEOTIDE SEQUENCE [LARGE SCALE GENOMIC DNA]</scope>
    <source>
        <strain evidence="3">TBRC 7912</strain>
    </source>
</reference>
<protein>
    <submittedName>
        <fullName evidence="2">Uncharacterized protein</fullName>
    </submittedName>
</protein>
<sequence>MDTLPGPAATTVEDVPNGGFGPEAGVPTRNITLVNDHVTGIDREAFRALFAEGASLAYSHWR</sequence>